<sequence length="358" mass="39548">MSRSTLLASSLMLCASVLLSGCNSSDSGGTTSNGGATSPGGGGVTTPGSGGTTPGGGETTPPPPITNNCKLNWQQTFTDLNRNWTRSQYDHNCDETAQPAPQFTTSSDASSSVQYTNIFDGERERYGYNPRFIPGRPYFDANNLPWMIVNNMNQFNVGDGLPGHHQDPVTLEKTNKPLHALTYDDRVYSSLYSDANPCTDCDSYLVRLTPKGEWIGTSLRAMQQEFGFRQNADGLDGYRYRYIEQVYFQDNGDVFFKLDHGAVRYQAQTQTWLGYKKNWLAQTEMVGNGSQAPLFIRTSNSNSEYAISRLIDIGNGELDWQEETLSLPIRLGLYRAASPSFGKATPYILPLLATMRVH</sequence>
<dbReference type="OrthoDB" id="5835812at2"/>
<feature type="region of interest" description="Disordered" evidence="1">
    <location>
        <begin position="25"/>
        <end position="69"/>
    </location>
</feature>
<proteinExistence type="predicted"/>
<feature type="chain" id="PRO_5001863977" description="Lipoprotein" evidence="2">
    <location>
        <begin position="21"/>
        <end position="358"/>
    </location>
</feature>
<keyword evidence="4" id="KW-1185">Reference proteome</keyword>
<comment type="caution">
    <text evidence="3">The sequence shown here is derived from an EMBL/GenBank/DDBJ whole genome shotgun (WGS) entry which is preliminary data.</text>
</comment>
<gene>
    <name evidence="3" type="ORF">JCM19240_6239</name>
</gene>
<accession>A0A090TNL2</accession>
<feature type="signal peptide" evidence="2">
    <location>
        <begin position="1"/>
        <end position="20"/>
    </location>
</feature>
<evidence type="ECO:0000256" key="1">
    <source>
        <dbReference type="SAM" id="MobiDB-lite"/>
    </source>
</evidence>
<dbReference type="PROSITE" id="PS51257">
    <property type="entry name" value="PROKAR_LIPOPROTEIN"/>
    <property type="match status" value="1"/>
</dbReference>
<feature type="compositionally biased region" description="Gly residues" evidence="1">
    <location>
        <begin position="37"/>
        <end position="58"/>
    </location>
</feature>
<evidence type="ECO:0000256" key="2">
    <source>
        <dbReference type="SAM" id="SignalP"/>
    </source>
</evidence>
<keyword evidence="2" id="KW-0732">Signal</keyword>
<evidence type="ECO:0000313" key="4">
    <source>
        <dbReference type="Proteomes" id="UP000029224"/>
    </source>
</evidence>
<protein>
    <recommendedName>
        <fullName evidence="5">Lipoprotein</fullName>
    </recommendedName>
</protein>
<dbReference type="Proteomes" id="UP000029224">
    <property type="component" value="Unassembled WGS sequence"/>
</dbReference>
<name>A0A090TNL2_9VIBR</name>
<organism evidence="3 4">
    <name type="scientific">Vibrio maritimus</name>
    <dbReference type="NCBI Taxonomy" id="990268"/>
    <lineage>
        <taxon>Bacteria</taxon>
        <taxon>Pseudomonadati</taxon>
        <taxon>Pseudomonadota</taxon>
        <taxon>Gammaproteobacteria</taxon>
        <taxon>Vibrionales</taxon>
        <taxon>Vibrionaceae</taxon>
        <taxon>Vibrio</taxon>
    </lineage>
</organism>
<reference evidence="3 4" key="1">
    <citation type="submission" date="2014-09" db="EMBL/GenBank/DDBJ databases">
        <title>Vibrio maritimus JCM 19240. (C210) whole genome shotgun sequence.</title>
        <authorList>
            <person name="Sawabe T."/>
            <person name="Meirelles P."/>
            <person name="Nakanishi M."/>
            <person name="Sayaka M."/>
            <person name="Hattori M."/>
            <person name="Ohkuma M."/>
        </authorList>
    </citation>
    <scope>NUCLEOTIDE SEQUENCE [LARGE SCALE GENOMIC DNA]</scope>
    <source>
        <strain evidence="3 4">JCM 19240</strain>
    </source>
</reference>
<dbReference type="AlphaFoldDB" id="A0A090TNL2"/>
<dbReference type="EMBL" id="BBMT01000002">
    <property type="protein sequence ID" value="GAL32807.1"/>
    <property type="molecule type" value="Genomic_DNA"/>
</dbReference>
<feature type="compositionally biased region" description="Low complexity" evidence="1">
    <location>
        <begin position="25"/>
        <end position="36"/>
    </location>
</feature>
<evidence type="ECO:0008006" key="5">
    <source>
        <dbReference type="Google" id="ProtNLM"/>
    </source>
</evidence>
<evidence type="ECO:0000313" key="3">
    <source>
        <dbReference type="EMBL" id="GAL32807.1"/>
    </source>
</evidence>
<reference evidence="3 4" key="2">
    <citation type="submission" date="2014-09" db="EMBL/GenBank/DDBJ databases">
        <authorList>
            <consortium name="NBRP consortium"/>
            <person name="Sawabe T."/>
            <person name="Meirelles P."/>
            <person name="Nakanishi M."/>
            <person name="Sayaka M."/>
            <person name="Hattori M."/>
            <person name="Ohkuma M."/>
        </authorList>
    </citation>
    <scope>NUCLEOTIDE SEQUENCE [LARGE SCALE GENOMIC DNA]</scope>
    <source>
        <strain evidence="3 4">JCM 19240</strain>
    </source>
</reference>